<dbReference type="PANTHER" id="PTHR35005:SF1">
    <property type="entry name" value="2-AMINO-5-FORMYLAMINO-6-RIBOSYLAMINOPYRIMIDIN-4(3H)-ONE 5'-MONOPHOSPHATE DEFORMYLASE"/>
    <property type="match status" value="1"/>
</dbReference>
<name>A0A1M6LR05_PARC5</name>
<protein>
    <submittedName>
        <fullName evidence="6">Creatinine amidohydrolase</fullName>
    </submittedName>
</protein>
<evidence type="ECO:0000256" key="3">
    <source>
        <dbReference type="ARBA" id="ARBA00022801"/>
    </source>
</evidence>
<evidence type="ECO:0000256" key="4">
    <source>
        <dbReference type="ARBA" id="ARBA00022833"/>
    </source>
</evidence>
<evidence type="ECO:0000313" key="6">
    <source>
        <dbReference type="EMBL" id="SHJ73502.1"/>
    </source>
</evidence>
<evidence type="ECO:0000256" key="5">
    <source>
        <dbReference type="ARBA" id="ARBA00024029"/>
    </source>
</evidence>
<dbReference type="Proteomes" id="UP000184465">
    <property type="component" value="Unassembled WGS sequence"/>
</dbReference>
<keyword evidence="2" id="KW-0479">Metal-binding</keyword>
<dbReference type="AlphaFoldDB" id="A0A1M6LR05"/>
<comment type="similarity">
    <text evidence="5">Belongs to the creatininase superfamily.</text>
</comment>
<keyword evidence="3 6" id="KW-0378">Hydrolase</keyword>
<evidence type="ECO:0000256" key="1">
    <source>
        <dbReference type="ARBA" id="ARBA00001947"/>
    </source>
</evidence>
<dbReference type="RefSeq" id="WP_073147400.1">
    <property type="nucleotide sequence ID" value="NZ_FRAG01000007.1"/>
</dbReference>
<dbReference type="STRING" id="1121301.SAMN02745912_00900"/>
<dbReference type="PANTHER" id="PTHR35005">
    <property type="entry name" value="3-DEHYDRO-SCYLLO-INOSOSE HYDROLASE"/>
    <property type="match status" value="1"/>
</dbReference>
<evidence type="ECO:0000313" key="7">
    <source>
        <dbReference type="Proteomes" id="UP000184465"/>
    </source>
</evidence>
<gene>
    <name evidence="6" type="ORF">SAMN02745912_00900</name>
</gene>
<comment type="cofactor">
    <cofactor evidence="1">
        <name>Zn(2+)</name>
        <dbReference type="ChEBI" id="CHEBI:29105"/>
    </cofactor>
</comment>
<dbReference type="GO" id="GO:0046872">
    <property type="term" value="F:metal ion binding"/>
    <property type="evidence" value="ECO:0007669"/>
    <property type="project" value="UniProtKB-KW"/>
</dbReference>
<proteinExistence type="inferred from homology"/>
<evidence type="ECO:0000256" key="2">
    <source>
        <dbReference type="ARBA" id="ARBA00022723"/>
    </source>
</evidence>
<dbReference type="InterPro" id="IPR003785">
    <property type="entry name" value="Creatininase/forma_Hydrolase"/>
</dbReference>
<keyword evidence="7" id="KW-1185">Reference proteome</keyword>
<dbReference type="GO" id="GO:0016811">
    <property type="term" value="F:hydrolase activity, acting on carbon-nitrogen (but not peptide) bonds, in linear amides"/>
    <property type="evidence" value="ECO:0007669"/>
    <property type="project" value="TreeGrafter"/>
</dbReference>
<reference evidence="6 7" key="1">
    <citation type="submission" date="2016-11" db="EMBL/GenBank/DDBJ databases">
        <authorList>
            <person name="Jaros S."/>
            <person name="Januszkiewicz K."/>
            <person name="Wedrychowicz H."/>
        </authorList>
    </citation>
    <scope>NUCLEOTIDE SEQUENCE [LARGE SCALE GENOMIC DNA]</scope>
    <source>
        <strain evidence="6 7">DSM 15212</strain>
    </source>
</reference>
<dbReference type="Gene3D" id="3.40.50.10310">
    <property type="entry name" value="Creatininase"/>
    <property type="match status" value="1"/>
</dbReference>
<organism evidence="6 7">
    <name type="scientific">Paramaledivibacter caminithermalis (strain DSM 15212 / CIP 107654 / DViRD3)</name>
    <name type="common">Clostridium caminithermale</name>
    <dbReference type="NCBI Taxonomy" id="1121301"/>
    <lineage>
        <taxon>Bacteria</taxon>
        <taxon>Bacillati</taxon>
        <taxon>Bacillota</taxon>
        <taxon>Clostridia</taxon>
        <taxon>Peptostreptococcales</taxon>
        <taxon>Caminicellaceae</taxon>
        <taxon>Paramaledivibacter</taxon>
    </lineage>
</organism>
<accession>A0A1M6LR05</accession>
<dbReference type="EMBL" id="FRAG01000007">
    <property type="protein sequence ID" value="SHJ73502.1"/>
    <property type="molecule type" value="Genomic_DNA"/>
</dbReference>
<dbReference type="GO" id="GO:0009231">
    <property type="term" value="P:riboflavin biosynthetic process"/>
    <property type="evidence" value="ECO:0007669"/>
    <property type="project" value="TreeGrafter"/>
</dbReference>
<sequence>MNRLVLSELSWTEFEKYKEDIEVAIIPAGSHEQHGPNLTFATDSDRAYEMGKLLAEKLYPRVIVCPPLNYGISYHHMKFPGTMTLKPDTFISIIMDIGWSLKEHGIKKILLLNAHGGNRPALGVAIVKLKEELGIDAAWIGSGTDIAKDLLETKGLSKIRGHACEGEVSQSMYIAPWLVKENSLEKSKLTDSLYGKRKFFTGVRWDFDKVTENGALGDATLASYELGKEMTELILKRLEAFVCEYFFNEEASIIDDGYYV</sequence>
<dbReference type="Pfam" id="PF02633">
    <property type="entry name" value="Creatininase"/>
    <property type="match status" value="1"/>
</dbReference>
<dbReference type="InterPro" id="IPR024087">
    <property type="entry name" value="Creatininase-like_sf"/>
</dbReference>
<keyword evidence="4" id="KW-0862">Zinc</keyword>
<dbReference type="SUPFAM" id="SSF102215">
    <property type="entry name" value="Creatininase"/>
    <property type="match status" value="1"/>
</dbReference>